<proteinExistence type="predicted"/>
<protein>
    <submittedName>
        <fullName evidence="4">Uncharacterized protein</fullName>
    </submittedName>
</protein>
<dbReference type="SMART" id="SM01359">
    <property type="entry name" value="A2M_N_2"/>
    <property type="match status" value="1"/>
</dbReference>
<organism evidence="4 5">
    <name type="scientific">Adiantum capillus-veneris</name>
    <name type="common">Maidenhair fern</name>
    <dbReference type="NCBI Taxonomy" id="13818"/>
    <lineage>
        <taxon>Eukaryota</taxon>
        <taxon>Viridiplantae</taxon>
        <taxon>Streptophyta</taxon>
        <taxon>Embryophyta</taxon>
        <taxon>Tracheophyta</taxon>
        <taxon>Polypodiopsida</taxon>
        <taxon>Polypodiidae</taxon>
        <taxon>Polypodiales</taxon>
        <taxon>Pteridineae</taxon>
        <taxon>Pteridaceae</taxon>
        <taxon>Vittarioideae</taxon>
        <taxon>Adiantum</taxon>
    </lineage>
</organism>
<dbReference type="InterPro" id="IPR041246">
    <property type="entry name" value="Bact_MG10"/>
</dbReference>
<comment type="caution">
    <text evidence="4">The sequence shown here is derived from an EMBL/GenBank/DDBJ whole genome shotgun (WGS) entry which is preliminary data.</text>
</comment>
<dbReference type="InterPro" id="IPR008930">
    <property type="entry name" value="Terpenoid_cyclase/PrenylTrfase"/>
</dbReference>
<dbReference type="Gene3D" id="2.60.40.3710">
    <property type="match status" value="1"/>
</dbReference>
<evidence type="ECO:0000259" key="2">
    <source>
        <dbReference type="SMART" id="SM01359"/>
    </source>
</evidence>
<name>A0A9D4VA22_ADICA</name>
<sequence>MSSHQASMPPAPAVVKVHGEYQSKDGSHFRIVLQKPTPLERQMASSSPSSSLVALEEEEEDIPLAHLDAAALSNLLSRLPEPMHEDEDTEDDDKHSDHFLHLRNRALVPPPKSGMLLPTPFPPPSEERPEQPLDLSALPADFHGDQQLYKPPSLSITHFTPSEYAVEHVLSMVSLTFSQPMVALSSIDTGSLPVCLTPHVDGKWRWLGTQTLQFEAKHRFPFSTEFTLSVAENCQSCAGGTLSSPFSHTFCTLPASVVHWSPSSMPKCLSPLFFLCFNQRISPLLILSHIYLEQKGPTPGAKFTMQDFELVNEPVARKEWPAMIKNEVEGMWVSFKLREKLLERATAYKICVPSGCPSAEGNLTSTEDWSRSFSTYGPLVIASSYENSYGPLRWHLQFLNELDHTSVSKAAIQITPSIEDFKVTHKEGSSSILLQPVINTAATYLVAVDTSIKDVYGQQLDESKSTAEFQVADGDEGLEGSISGPPKMVVLSPSTFNDPFISFSVLNFTSVRIQVFQVEVDEYSCFTELPSSTNGNDTELHKKYSSMGKTVHDQEVELQAERHEPYVHKVSLGSLLQHPEEHSGQVLVIAEPTERAWAQCQGISKSYETRGIACVWVQCSELTLDVYPDHVNGLYTAWVTCLASGAPVGNATVRLGNHTQDTNDYGLAVIKIEHTNEFEMISAEKDKDITFLPHIKTRHTDCDSYAWYVFDSRRLYKPTEEVHIKGYIRKLQRKKGGVREPVFAHGHASYAVYDAQRVIKLTEGNVSLNEYGSFFFTFVIPENVNLGCASVWLEYKGDQEQKTHYQHRVNIEEFRKPEFKVKATHWAPASALYAHSSRSSFVIASTSAEYYAGGPLGGAHVSWIIRPTQTRYAPPGHVHYTFGINKAYFGVPWGNFGRRDFPIIYSSYELGGKLSIDGKHYLKIQFEGVENHPSSISVSASASVTDFNNQVQSAATTFMIHPCFLFVGFKLKELFGRKGEEVRGEVIVCDVDGKLVQGVQVKVTVIGQGKQEDDDDAGLSVYKDILDEHDLTIESDEKPVEFSFIPRLGGFYCMVFKVVDDEQRHNESHHYGFFVSGGCGEAAPSRKLDCIPQERALIMPRKHMYGAGETATLLIQSPFWPAEGLLIKKHCDTHVGEKVRFHMPDNTHTVTTYLDASWIPSVEVQVLLVGSTTITGSNGAADTEQVLHRPAFATAKTSINISSSYHSLAVDITPMRAEEAATPGGEVHISVKVTKENGGEAIGNAEVSLIVVDEAILNLDGYTLSDPLSAFYPAKHSYSLSYHLRNKCLMPDFHAKQEHRHRRMMLHRTSFRGERMVWESSRMASCSMQVRSPSRNNTAIRTRSDFNPLATFVPHCITDAKGFAEVQVQLPDNLTRYRIRVVAATETQFGLAESFLTVQLPVMLRPSPPRFLNLLDKALVGVVLQNQTNHSLPLLVGMKKNNSKVEAESVGYSLTLPSSRRLVVPFPIMAVDVGKVHLQVVVSTPAEENVPSFSDASEIIIPIIAPVSSEHFATFGDMAEEEVVLQPIQSPLHAFPKYGGLNISISSTTLQSLTDALLYLYSYPYECNEQLASRVISFLSLWEVLQAFKVKDFPSEEKLESKLKLDLQMLKDRQLSCGGWSWWTSDGNPKHQPFISLHVACALVKALKLKVLGVDSEMLEKALGYCVDIENHLNNETQASSCLEETKYALLAYALYIQALSNKDVGEEASGLLKRASLPKLSLEACGWILIALGLASKRNSDDIRVLLNHVKSRAVETGEYAHFTTSYQDDGMSVMLHSNSRTDSILLEALLVTEPSSTLCTKLAKGLQAHRKAGKWSSTQENCFVLVALNRFFAVYEEEEPNFIANVWMGKHWVTSLTCSGRNTETRQTKVPMSFLLSEIKDREMMNVVVQKKGDGRLYFRIGLEYAPRDFQQDAASYGFSLDRVYEGVDSPLHAVHDPIAKTWKLKAGEKMRVKLTLGTVVTRHHVALVDFIPAGCEPINSALERVAFAKDQDNCMYVKPWRSRWVQYVNMRDERVEVFCTLLRAGQYEYSYVMRATCRGEFIIPPAKVEEMYAPENFGRCATEQCIIN</sequence>
<gene>
    <name evidence="4" type="ORF">GOP47_0002257</name>
</gene>
<evidence type="ECO:0000259" key="3">
    <source>
        <dbReference type="SMART" id="SM01360"/>
    </source>
</evidence>
<dbReference type="InterPro" id="IPR001599">
    <property type="entry name" value="Macroglobln_a2"/>
</dbReference>
<dbReference type="Proteomes" id="UP000886520">
    <property type="component" value="Chromosome 2"/>
</dbReference>
<feature type="domain" description="Alpha-2-macroglobulin" evidence="3">
    <location>
        <begin position="1351"/>
        <end position="1438"/>
    </location>
</feature>
<evidence type="ECO:0000313" key="4">
    <source>
        <dbReference type="EMBL" id="KAI5082514.1"/>
    </source>
</evidence>
<dbReference type="SMART" id="SM01360">
    <property type="entry name" value="A2M"/>
    <property type="match status" value="1"/>
</dbReference>
<dbReference type="InterPro" id="IPR051802">
    <property type="entry name" value="YfhM-like"/>
</dbReference>
<dbReference type="PANTHER" id="PTHR40094:SF1">
    <property type="entry name" value="UBIQUITIN DOMAIN-CONTAINING PROTEIN"/>
    <property type="match status" value="1"/>
</dbReference>
<reference evidence="4" key="1">
    <citation type="submission" date="2021-01" db="EMBL/GenBank/DDBJ databases">
        <title>Adiantum capillus-veneris genome.</title>
        <authorList>
            <person name="Fang Y."/>
            <person name="Liao Q."/>
        </authorList>
    </citation>
    <scope>NUCLEOTIDE SEQUENCE</scope>
    <source>
        <strain evidence="4">H3</strain>
        <tissue evidence="4">Leaf</tissue>
    </source>
</reference>
<feature type="region of interest" description="Disordered" evidence="1">
    <location>
        <begin position="36"/>
        <end position="57"/>
    </location>
</feature>
<evidence type="ECO:0000313" key="5">
    <source>
        <dbReference type="Proteomes" id="UP000886520"/>
    </source>
</evidence>
<dbReference type="Pfam" id="PF00207">
    <property type="entry name" value="A2M"/>
    <property type="match status" value="1"/>
</dbReference>
<feature type="compositionally biased region" description="Low complexity" evidence="1">
    <location>
        <begin position="44"/>
        <end position="54"/>
    </location>
</feature>
<dbReference type="PANTHER" id="PTHR40094">
    <property type="entry name" value="ALPHA-2-MACROGLOBULIN HOMOLOG"/>
    <property type="match status" value="1"/>
</dbReference>
<dbReference type="SUPFAM" id="SSF48239">
    <property type="entry name" value="Terpenoid cyclases/Protein prenyltransferases"/>
    <property type="match status" value="1"/>
</dbReference>
<feature type="domain" description="Alpha-2-macroglobulin bait region" evidence="2">
    <location>
        <begin position="1096"/>
        <end position="1259"/>
    </location>
</feature>
<dbReference type="Pfam" id="PF17973">
    <property type="entry name" value="bMG10"/>
    <property type="match status" value="1"/>
</dbReference>
<accession>A0A9D4VA22</accession>
<dbReference type="OrthoDB" id="1904927at2759"/>
<dbReference type="EMBL" id="JABFUD020000003">
    <property type="protein sequence ID" value="KAI5082514.1"/>
    <property type="molecule type" value="Genomic_DNA"/>
</dbReference>
<dbReference type="Pfam" id="PF07703">
    <property type="entry name" value="A2M_BRD"/>
    <property type="match status" value="1"/>
</dbReference>
<feature type="region of interest" description="Disordered" evidence="1">
    <location>
        <begin position="111"/>
        <end position="132"/>
    </location>
</feature>
<dbReference type="Gene3D" id="2.60.40.1930">
    <property type="match status" value="1"/>
</dbReference>
<dbReference type="InterPro" id="IPR011625">
    <property type="entry name" value="A2M_N_BRD"/>
</dbReference>
<evidence type="ECO:0000256" key="1">
    <source>
        <dbReference type="SAM" id="MobiDB-lite"/>
    </source>
</evidence>
<dbReference type="Gene3D" id="1.50.10.20">
    <property type="match status" value="1"/>
</dbReference>
<dbReference type="GO" id="GO:0004866">
    <property type="term" value="F:endopeptidase inhibitor activity"/>
    <property type="evidence" value="ECO:0007669"/>
    <property type="project" value="InterPro"/>
</dbReference>
<keyword evidence="5" id="KW-1185">Reference proteome</keyword>